<feature type="coiled-coil region" evidence="1">
    <location>
        <begin position="322"/>
        <end position="363"/>
    </location>
</feature>
<proteinExistence type="predicted"/>
<organism evidence="2">
    <name type="scientific">viral metagenome</name>
    <dbReference type="NCBI Taxonomy" id="1070528"/>
    <lineage>
        <taxon>unclassified sequences</taxon>
        <taxon>metagenomes</taxon>
        <taxon>organismal metagenomes</taxon>
    </lineage>
</organism>
<sequence length="647" mass="74602">METAQQELNIVELIEKNPITRLSQEYNGRLLTKIQESFTGFEQQLFVSSFYCYLNYDKNMDFVVDLDNVWNWLGFQQKYHAKTMLEKQFKIDIDYKNLTNLDVPKVKMNGGQNKQIIMLTVRCFKSLCLKAQTKKASEIHEYYMKMEEVLHQIVEEETDELKQQLEQKNAVIQEKESMLQEKDSVIQSTKKEKQRAVEQAIIGQFPLNTECIYFGTIDNTNADNEKLIKFGHTNDLSTRVMDHRKKYQNFVLVAAFRVQNKVEIENLIKTYPKIKRHIRSIEVGGKNKTEIIAYDSTNFTIERLKKHIADIIHSRTYSIDNFNRLMQRNEVLEAENRELQKTVANQSLELTELRELAAKQKQELEVVAAGHQSVYHNVLLPEDELTQKFNEFIKVACIVRPDVEESSVSMEGRFRLWCQTKPTKETFHALKNYLDVRFKAKRIRGVHGYLGVKLKTVEYKKMPASDISMSPNVETFLFERCQFSDCGKVLNSVLLKEYQKWKQSVGLTTTETDMKDLKAYLNASPHALKATVWTEQGSNEGYYGVSLREDYYAMTNAVTNNPICTSTTGKKVEKREATTHQLLSSWPTIANAALSEGVCAAKMSRYVKAKTVIADYYYCIGELRSPNPSLGGHAPRHVSCQAVASTE</sequence>
<feature type="coiled-coil region" evidence="1">
    <location>
        <begin position="151"/>
        <end position="182"/>
    </location>
</feature>
<evidence type="ECO:0000256" key="1">
    <source>
        <dbReference type="SAM" id="Coils"/>
    </source>
</evidence>
<keyword evidence="1" id="KW-0175">Coiled coil</keyword>
<evidence type="ECO:0000313" key="2">
    <source>
        <dbReference type="EMBL" id="QHU36384.1"/>
    </source>
</evidence>
<evidence type="ECO:0008006" key="3">
    <source>
        <dbReference type="Google" id="ProtNLM"/>
    </source>
</evidence>
<protein>
    <recommendedName>
        <fullName evidence="3">MSV199 domain-containing protein</fullName>
    </recommendedName>
</protein>
<reference evidence="2" key="1">
    <citation type="journal article" date="2020" name="Nature">
        <title>Giant virus diversity and host interactions through global metagenomics.</title>
        <authorList>
            <person name="Schulz F."/>
            <person name="Roux S."/>
            <person name="Paez-Espino D."/>
            <person name="Jungbluth S."/>
            <person name="Walsh D.A."/>
            <person name="Denef V.J."/>
            <person name="McMahon K.D."/>
            <person name="Konstantinidis K.T."/>
            <person name="Eloe-Fadrosh E.A."/>
            <person name="Kyrpides N.C."/>
            <person name="Woyke T."/>
        </authorList>
    </citation>
    <scope>NUCLEOTIDE SEQUENCE</scope>
    <source>
        <strain evidence="2">GVMAG-S-1035124-57</strain>
    </source>
</reference>
<name>A0A6C0M3L4_9ZZZZ</name>
<dbReference type="EMBL" id="MN740636">
    <property type="protein sequence ID" value="QHU36384.1"/>
    <property type="molecule type" value="Genomic_DNA"/>
</dbReference>
<dbReference type="AlphaFoldDB" id="A0A6C0M3L4"/>
<accession>A0A6C0M3L4</accession>